<evidence type="ECO:0000256" key="1">
    <source>
        <dbReference type="SAM" id="SignalP"/>
    </source>
</evidence>
<dbReference type="OrthoDB" id="6630099at2"/>
<comment type="caution">
    <text evidence="2">The sequence shown here is derived from an EMBL/GenBank/DDBJ whole genome shotgun (WGS) entry which is preliminary data.</text>
</comment>
<feature type="signal peptide" evidence="1">
    <location>
        <begin position="1"/>
        <end position="26"/>
    </location>
</feature>
<proteinExistence type="predicted"/>
<dbReference type="EMBL" id="VJOY01000009">
    <property type="protein sequence ID" value="TRX74229.1"/>
    <property type="molecule type" value="Genomic_DNA"/>
</dbReference>
<sequence length="405" mass="42837">MTVRRGSSPSIACLLALPLLSAPAWAAVDAAPDYGGFTRSQCLPYANPQQTAAFESAPKLALSLQDPRDPSPAPASAIHEVTMDTGSVGIAMDADGIPGYAQLKALPDARPGTQFLSSSKVLWVGTWVPLRVTFYDARRQVLASAQVPVLGVETAGVCRGYVAGDADCKGQPLPPAKGVLYMGVGFGREADSQPEGTPDKNPLLNLVDMGGAALGPEQWNRGYIIGRRGITLGLTAQNTRGFGFVKLQPYAAYPGDWQAAPMCVTLDPQVNRSADGPICSAGSLLVDTGVSQSYITVPTAVRYATEREPDASARKVLIDVLAKGTEVQISVPGAVTAERAPVVQTRYRVGGSDPITPYQVIPWSSDGRAPFVNTGRHFLRQYQFLYDARQGYVGLKPQVEGCGGT</sequence>
<protein>
    <submittedName>
        <fullName evidence="2">Uncharacterized protein</fullName>
    </submittedName>
</protein>
<accession>A0A553GXK9</accession>
<feature type="chain" id="PRO_5022221169" evidence="1">
    <location>
        <begin position="27"/>
        <end position="405"/>
    </location>
</feature>
<dbReference type="AlphaFoldDB" id="A0A553GXK9"/>
<evidence type="ECO:0000313" key="3">
    <source>
        <dbReference type="Proteomes" id="UP000315235"/>
    </source>
</evidence>
<reference evidence="2 3" key="1">
    <citation type="submission" date="2019-07" db="EMBL/GenBank/DDBJ databases">
        <title>Pseudomonas mangiferae sp. nov., isolated from bark of mango tree in Thailand.</title>
        <authorList>
            <person name="Srisuk N."/>
            <person name="Anurat P."/>
        </authorList>
    </citation>
    <scope>NUCLEOTIDE SEQUENCE [LARGE SCALE GENOMIC DNA]</scope>
    <source>
        <strain evidence="2 3">DMKU_BBB3-04</strain>
    </source>
</reference>
<gene>
    <name evidence="2" type="ORF">FM069_13925</name>
</gene>
<name>A0A553GXK9_9PSED</name>
<dbReference type="RefSeq" id="WP_143488967.1">
    <property type="nucleotide sequence ID" value="NZ_VJOY01000009.1"/>
</dbReference>
<dbReference type="Proteomes" id="UP000315235">
    <property type="component" value="Unassembled WGS sequence"/>
</dbReference>
<organism evidence="2 3">
    <name type="scientific">Pseudomonas mangiferae</name>
    <dbReference type="NCBI Taxonomy" id="2593654"/>
    <lineage>
        <taxon>Bacteria</taxon>
        <taxon>Pseudomonadati</taxon>
        <taxon>Pseudomonadota</taxon>
        <taxon>Gammaproteobacteria</taxon>
        <taxon>Pseudomonadales</taxon>
        <taxon>Pseudomonadaceae</taxon>
        <taxon>Pseudomonas</taxon>
    </lineage>
</organism>
<keyword evidence="3" id="KW-1185">Reference proteome</keyword>
<evidence type="ECO:0000313" key="2">
    <source>
        <dbReference type="EMBL" id="TRX74229.1"/>
    </source>
</evidence>
<keyword evidence="1" id="KW-0732">Signal</keyword>